<accession>A0AA39WJ19</accession>
<gene>
    <name evidence="8" type="ORF">B0T14DRAFT_244728</name>
</gene>
<dbReference type="AlphaFoldDB" id="A0AA39WJ19"/>
<evidence type="ECO:0000256" key="1">
    <source>
        <dbReference type="ARBA" id="ARBA00009258"/>
    </source>
</evidence>
<dbReference type="InterPro" id="IPR015507">
    <property type="entry name" value="rRNA-MeTfrase_E"/>
</dbReference>
<protein>
    <recommendedName>
        <fullName evidence="6">rRNA methyltransferase 2, mitochondrial</fullName>
    </recommendedName>
</protein>
<evidence type="ECO:0000256" key="4">
    <source>
        <dbReference type="ARBA" id="ARBA00022679"/>
    </source>
</evidence>
<feature type="domain" description="Ribosomal RNA methyltransferase FtsJ" evidence="7">
    <location>
        <begin position="83"/>
        <end position="333"/>
    </location>
</feature>
<evidence type="ECO:0000313" key="8">
    <source>
        <dbReference type="EMBL" id="KAK0616307.1"/>
    </source>
</evidence>
<dbReference type="PANTHER" id="PTHR10920">
    <property type="entry name" value="RIBOSOMAL RNA METHYLTRANSFERASE"/>
    <property type="match status" value="1"/>
</dbReference>
<keyword evidence="5" id="KW-0949">S-adenosyl-L-methionine</keyword>
<dbReference type="SUPFAM" id="SSF53335">
    <property type="entry name" value="S-adenosyl-L-methionine-dependent methyltransferases"/>
    <property type="match status" value="1"/>
</dbReference>
<dbReference type="GO" id="GO:0008650">
    <property type="term" value="F:rRNA (uridine-2'-O-)-methyltransferase activity"/>
    <property type="evidence" value="ECO:0007669"/>
    <property type="project" value="TreeGrafter"/>
</dbReference>
<reference evidence="8" key="1">
    <citation type="submission" date="2023-06" db="EMBL/GenBank/DDBJ databases">
        <title>Genome-scale phylogeny and comparative genomics of the fungal order Sordariales.</title>
        <authorList>
            <consortium name="Lawrence Berkeley National Laboratory"/>
            <person name="Hensen N."/>
            <person name="Bonometti L."/>
            <person name="Westerberg I."/>
            <person name="Brannstrom I.O."/>
            <person name="Guillou S."/>
            <person name="Cros-Aarteil S."/>
            <person name="Calhoun S."/>
            <person name="Haridas S."/>
            <person name="Kuo A."/>
            <person name="Mondo S."/>
            <person name="Pangilinan J."/>
            <person name="Riley R."/>
            <person name="Labutti K."/>
            <person name="Andreopoulos B."/>
            <person name="Lipzen A."/>
            <person name="Chen C."/>
            <person name="Yanf M."/>
            <person name="Daum C."/>
            <person name="Ng V."/>
            <person name="Clum A."/>
            <person name="Steindorff A."/>
            <person name="Ohm R."/>
            <person name="Martin F."/>
            <person name="Silar P."/>
            <person name="Natvig D."/>
            <person name="Lalanne C."/>
            <person name="Gautier V."/>
            <person name="Ament-Velasquez S.L."/>
            <person name="Kruys A."/>
            <person name="Hutchinson M.I."/>
            <person name="Powell A.J."/>
            <person name="Barry K."/>
            <person name="Miller A.N."/>
            <person name="Grigoriev I.V."/>
            <person name="Debuchy R."/>
            <person name="Gladieux P."/>
            <person name="Thoren M.H."/>
            <person name="Johannesson H."/>
        </authorList>
    </citation>
    <scope>NUCLEOTIDE SEQUENCE</scope>
    <source>
        <strain evidence="8">CBS 606.72</strain>
    </source>
</reference>
<name>A0AA39WJ19_9PEZI</name>
<proteinExistence type="inferred from homology"/>
<evidence type="ECO:0000256" key="5">
    <source>
        <dbReference type="ARBA" id="ARBA00022691"/>
    </source>
</evidence>
<keyword evidence="3 8" id="KW-0489">Methyltransferase</keyword>
<sequence>MPSPRGALPPLRQTLILSTCKSRPQPHLPTSLSLSPPIPFSIPLLSPYPLSQTPSRPSSSNSRWKSRQSSDFFARTAKVQGLKSRAAFKLLEIDSRYHIFKPRQTVVDLGYAPGSWSQVALERTKPNGRIVGIDLIPAQPPKGVSTIQGNFLSPAVQGVVKRFLVEGRGKHESKAESEGEGEEGGEEVRPSYIEMERQAVKEEVAAEEVVAEGDVKGKDMRLVDVVLSDMSEPWPQTHGFSVNSLSNPYRRLMNTSGIAFKDHAGSMDLCRAALSFASDTLKTGGHFVCKFYQGAEDKAFENLLKKMFAKVHREKPESSRSESREAFFVALRRKASVTLNGVEST</sequence>
<dbReference type="GO" id="GO:0005739">
    <property type="term" value="C:mitochondrion"/>
    <property type="evidence" value="ECO:0007669"/>
    <property type="project" value="TreeGrafter"/>
</dbReference>
<dbReference type="Pfam" id="PF01728">
    <property type="entry name" value="FtsJ"/>
    <property type="match status" value="1"/>
</dbReference>
<evidence type="ECO:0000259" key="7">
    <source>
        <dbReference type="Pfam" id="PF01728"/>
    </source>
</evidence>
<dbReference type="PANTHER" id="PTHR10920:SF18">
    <property type="entry name" value="RRNA METHYLTRANSFERASE 2, MITOCHONDRIAL"/>
    <property type="match status" value="1"/>
</dbReference>
<dbReference type="InterPro" id="IPR050082">
    <property type="entry name" value="RNA_methyltr_RlmE"/>
</dbReference>
<keyword evidence="2" id="KW-0698">rRNA processing</keyword>
<evidence type="ECO:0000256" key="2">
    <source>
        <dbReference type="ARBA" id="ARBA00022552"/>
    </source>
</evidence>
<organism evidence="8 9">
    <name type="scientific">Immersiella caudata</name>
    <dbReference type="NCBI Taxonomy" id="314043"/>
    <lineage>
        <taxon>Eukaryota</taxon>
        <taxon>Fungi</taxon>
        <taxon>Dikarya</taxon>
        <taxon>Ascomycota</taxon>
        <taxon>Pezizomycotina</taxon>
        <taxon>Sordariomycetes</taxon>
        <taxon>Sordariomycetidae</taxon>
        <taxon>Sordariales</taxon>
        <taxon>Lasiosphaeriaceae</taxon>
        <taxon>Immersiella</taxon>
    </lineage>
</organism>
<dbReference type="EMBL" id="JAULSU010000005">
    <property type="protein sequence ID" value="KAK0616307.1"/>
    <property type="molecule type" value="Genomic_DNA"/>
</dbReference>
<comment type="caution">
    <text evidence="8">The sequence shown here is derived from an EMBL/GenBank/DDBJ whole genome shotgun (WGS) entry which is preliminary data.</text>
</comment>
<dbReference type="InterPro" id="IPR002877">
    <property type="entry name" value="RNA_MeTrfase_FtsJ_dom"/>
</dbReference>
<dbReference type="HAMAP" id="MF_01547">
    <property type="entry name" value="RNA_methyltr_E"/>
    <property type="match status" value="1"/>
</dbReference>
<keyword evidence="4" id="KW-0808">Transferase</keyword>
<evidence type="ECO:0000256" key="3">
    <source>
        <dbReference type="ARBA" id="ARBA00022603"/>
    </source>
</evidence>
<keyword evidence="9" id="KW-1185">Reference proteome</keyword>
<evidence type="ECO:0000256" key="6">
    <source>
        <dbReference type="ARBA" id="ARBA00041184"/>
    </source>
</evidence>
<dbReference type="InterPro" id="IPR029063">
    <property type="entry name" value="SAM-dependent_MTases_sf"/>
</dbReference>
<evidence type="ECO:0000313" key="9">
    <source>
        <dbReference type="Proteomes" id="UP001175000"/>
    </source>
</evidence>
<comment type="similarity">
    <text evidence="1">Belongs to the class I-like SAM-binding methyltransferase superfamily. RNA methyltransferase RlmE family.</text>
</comment>
<dbReference type="Proteomes" id="UP001175000">
    <property type="component" value="Unassembled WGS sequence"/>
</dbReference>
<dbReference type="Gene3D" id="3.40.50.150">
    <property type="entry name" value="Vaccinia Virus protein VP39"/>
    <property type="match status" value="1"/>
</dbReference>